<dbReference type="PROSITE" id="PS51197">
    <property type="entry name" value="HTH_RRF2_2"/>
    <property type="match status" value="1"/>
</dbReference>
<keyword evidence="2" id="KW-1185">Reference proteome</keyword>
<dbReference type="PATRIC" id="fig|446692.3.peg.2674"/>
<dbReference type="EMBL" id="LN606600">
    <property type="protein sequence ID" value="CEF41845.1"/>
    <property type="molecule type" value="Genomic_DNA"/>
</dbReference>
<organism evidence="1 2">
    <name type="scientific">Acetobacter senegalensis</name>
    <dbReference type="NCBI Taxonomy" id="446692"/>
    <lineage>
        <taxon>Bacteria</taxon>
        <taxon>Pseudomonadati</taxon>
        <taxon>Pseudomonadota</taxon>
        <taxon>Alphaproteobacteria</taxon>
        <taxon>Acetobacterales</taxon>
        <taxon>Acetobacteraceae</taxon>
        <taxon>Acetobacter</taxon>
    </lineage>
</organism>
<dbReference type="InterPro" id="IPR000944">
    <property type="entry name" value="Tscrpt_reg_Rrf2"/>
</dbReference>
<gene>
    <name evidence="1" type="ORF">ASN_2561</name>
</gene>
<dbReference type="Gene3D" id="1.10.10.10">
    <property type="entry name" value="Winged helix-like DNA-binding domain superfamily/Winged helix DNA-binding domain"/>
    <property type="match status" value="1"/>
</dbReference>
<dbReference type="InterPro" id="IPR036388">
    <property type="entry name" value="WH-like_DNA-bd_sf"/>
</dbReference>
<accession>A0A0U5BB67</accession>
<evidence type="ECO:0000313" key="1">
    <source>
        <dbReference type="EMBL" id="CEF41845.1"/>
    </source>
</evidence>
<evidence type="ECO:0008006" key="3">
    <source>
        <dbReference type="Google" id="ProtNLM"/>
    </source>
</evidence>
<dbReference type="PANTHER" id="PTHR33221:SF15">
    <property type="entry name" value="HTH-TYPE TRANSCRIPTIONAL REGULATOR YWGB-RELATED"/>
    <property type="match status" value="1"/>
</dbReference>
<protein>
    <recommendedName>
        <fullName evidence="3">Rrf2 family transcriptional regulator</fullName>
    </recommendedName>
</protein>
<dbReference type="PANTHER" id="PTHR33221">
    <property type="entry name" value="WINGED HELIX-TURN-HELIX TRANSCRIPTIONAL REGULATOR, RRF2 FAMILY"/>
    <property type="match status" value="1"/>
</dbReference>
<dbReference type="AlphaFoldDB" id="A0A0U5BB67"/>
<sequence length="150" mass="16386">MRQDNRLSCVLHVLLHMAEAGGPMTSEALARALNTNPVVVRRLMGGLREHGYVHSEKGHGGGWTLSCQLDQVTLQDIYEALDAPRLFAIGNRSVETECLVEEAVNHAMSGVLADVKAQLLARFGQITLAALHADFHQRLAERHAPATLCK</sequence>
<dbReference type="GO" id="GO:0003700">
    <property type="term" value="F:DNA-binding transcription factor activity"/>
    <property type="evidence" value="ECO:0007669"/>
    <property type="project" value="TreeGrafter"/>
</dbReference>
<dbReference type="KEGG" id="asz:ASN_2561"/>
<dbReference type="GO" id="GO:0005829">
    <property type="term" value="C:cytosol"/>
    <property type="evidence" value="ECO:0007669"/>
    <property type="project" value="TreeGrafter"/>
</dbReference>
<dbReference type="Proteomes" id="UP000056109">
    <property type="component" value="Chromosome I"/>
</dbReference>
<proteinExistence type="predicted"/>
<dbReference type="Pfam" id="PF02082">
    <property type="entry name" value="Rrf2"/>
    <property type="match status" value="1"/>
</dbReference>
<dbReference type="SUPFAM" id="SSF46785">
    <property type="entry name" value="Winged helix' DNA-binding domain"/>
    <property type="match status" value="1"/>
</dbReference>
<evidence type="ECO:0000313" key="2">
    <source>
        <dbReference type="Proteomes" id="UP000056109"/>
    </source>
</evidence>
<name>A0A0U5BB67_9PROT</name>
<dbReference type="InterPro" id="IPR036390">
    <property type="entry name" value="WH_DNA-bd_sf"/>
</dbReference>
<reference evidence="2" key="1">
    <citation type="submission" date="2014-09" db="EMBL/GenBank/DDBJ databases">
        <authorList>
            <person name="Illeghems K.G."/>
        </authorList>
    </citation>
    <scope>NUCLEOTIDE SEQUENCE [LARGE SCALE GENOMIC DNA]</scope>
    <source>
        <strain evidence="2">108B</strain>
    </source>
</reference>